<protein>
    <submittedName>
        <fullName evidence="1">Uncharacterized protein</fullName>
    </submittedName>
</protein>
<organism evidence="1">
    <name type="scientific">Brassica oleracea</name>
    <name type="common">Wild cabbage</name>
    <dbReference type="NCBI Taxonomy" id="3712"/>
    <lineage>
        <taxon>Eukaryota</taxon>
        <taxon>Viridiplantae</taxon>
        <taxon>Streptophyta</taxon>
        <taxon>Embryophyta</taxon>
        <taxon>Tracheophyta</taxon>
        <taxon>Spermatophyta</taxon>
        <taxon>Magnoliopsida</taxon>
        <taxon>eudicotyledons</taxon>
        <taxon>Gunneridae</taxon>
        <taxon>Pentapetalae</taxon>
        <taxon>rosids</taxon>
        <taxon>malvids</taxon>
        <taxon>Brassicales</taxon>
        <taxon>Brassicaceae</taxon>
        <taxon>Brassiceae</taxon>
        <taxon>Brassica</taxon>
    </lineage>
</organism>
<proteinExistence type="predicted"/>
<name>A0A3P6E8U1_BRAOL</name>
<sequence>MQQVSLSRSNSQELMRPSRTREQLVLNQWQLRKKK</sequence>
<gene>
    <name evidence="1" type="ORF">BOLC9T58034H</name>
</gene>
<reference evidence="1" key="1">
    <citation type="submission" date="2018-11" db="EMBL/GenBank/DDBJ databases">
        <authorList>
            <consortium name="Genoscope - CEA"/>
            <person name="William W."/>
        </authorList>
    </citation>
    <scope>NUCLEOTIDE SEQUENCE</scope>
</reference>
<dbReference type="EMBL" id="LR031875">
    <property type="protein sequence ID" value="VDD32711.1"/>
    <property type="molecule type" value="Genomic_DNA"/>
</dbReference>
<accession>A0A3P6E8U1</accession>
<evidence type="ECO:0000313" key="1">
    <source>
        <dbReference type="EMBL" id="VDD32711.1"/>
    </source>
</evidence>
<dbReference type="AlphaFoldDB" id="A0A3P6E8U1"/>